<evidence type="ECO:0000313" key="1">
    <source>
        <dbReference type="EMBL" id="GAA4896109.1"/>
    </source>
</evidence>
<protein>
    <submittedName>
        <fullName evidence="1">Uncharacterized protein</fullName>
    </submittedName>
</protein>
<dbReference type="PROSITE" id="PS51257">
    <property type="entry name" value="PROKAR_LIPOPROTEIN"/>
    <property type="match status" value="1"/>
</dbReference>
<name>A0ABP9F7K8_9ACTN</name>
<organism evidence="1 2">
    <name type="scientific">Tessaracoccus lubricantis</name>
    <dbReference type="NCBI Taxonomy" id="545543"/>
    <lineage>
        <taxon>Bacteria</taxon>
        <taxon>Bacillati</taxon>
        <taxon>Actinomycetota</taxon>
        <taxon>Actinomycetes</taxon>
        <taxon>Propionibacteriales</taxon>
        <taxon>Propionibacteriaceae</taxon>
        <taxon>Tessaracoccus</taxon>
    </lineage>
</organism>
<proteinExistence type="predicted"/>
<gene>
    <name evidence="1" type="ORF">GCM10025789_12240</name>
</gene>
<accession>A0ABP9F7K8</accession>
<comment type="caution">
    <text evidence="1">The sequence shown here is derived from an EMBL/GenBank/DDBJ whole genome shotgun (WGS) entry which is preliminary data.</text>
</comment>
<evidence type="ECO:0000313" key="2">
    <source>
        <dbReference type="Proteomes" id="UP001501521"/>
    </source>
</evidence>
<reference evidence="2" key="1">
    <citation type="journal article" date="2019" name="Int. J. Syst. Evol. Microbiol.">
        <title>The Global Catalogue of Microorganisms (GCM) 10K type strain sequencing project: providing services to taxonomists for standard genome sequencing and annotation.</title>
        <authorList>
            <consortium name="The Broad Institute Genomics Platform"/>
            <consortium name="The Broad Institute Genome Sequencing Center for Infectious Disease"/>
            <person name="Wu L."/>
            <person name="Ma J."/>
        </authorList>
    </citation>
    <scope>NUCLEOTIDE SEQUENCE [LARGE SCALE GENOMIC DNA]</scope>
    <source>
        <strain evidence="2">JCM 19125</strain>
    </source>
</reference>
<dbReference type="EMBL" id="BAABLV010000019">
    <property type="protein sequence ID" value="GAA4896109.1"/>
    <property type="molecule type" value="Genomic_DNA"/>
</dbReference>
<dbReference type="Proteomes" id="UP001501521">
    <property type="component" value="Unassembled WGS sequence"/>
</dbReference>
<keyword evidence="2" id="KW-1185">Reference proteome</keyword>
<dbReference type="RefSeq" id="WP_345580505.1">
    <property type="nucleotide sequence ID" value="NZ_BAABLV010000019.1"/>
</dbReference>
<sequence>MRKLTTLALTVAVLGVFGCAPEPDPIDAAEGQRRMEAALVGIDNVTEVTDVKYELQRPISQEVHVMGATLHSDSEDPTVNRAILEEAGRRIADTMKDNFPRKSTVSVWVLTPSETPYRFRELGMQASPTLDELAAHFGVPRGR</sequence>